<dbReference type="InterPro" id="IPR029035">
    <property type="entry name" value="DHS-like_NAD/FAD-binding_dom"/>
</dbReference>
<comment type="function">
    <text evidence="3">NAD-dependent lysine deacetylase and desuccinylase that specifically removes acetyl and succinyl groups on target proteins. Modulates the activities of several proteins which are inactive in their acylated form.</text>
</comment>
<feature type="active site" description="Proton acceptor" evidence="3 4">
    <location>
        <position position="122"/>
    </location>
</feature>
<comment type="domain">
    <text evidence="3">2 residues (Tyr-71 and Arg-74) present in a large hydrophobic pocket are probably involved in substrate specificity. They are important for desuccinylation activity, but dispensable for deacetylation activity.</text>
</comment>
<dbReference type="Proteomes" id="UP000046187">
    <property type="component" value="Unassembled WGS sequence"/>
</dbReference>
<dbReference type="InterPro" id="IPR026590">
    <property type="entry name" value="Ssirtuin_cat_dom"/>
</dbReference>
<evidence type="ECO:0000313" key="6">
    <source>
        <dbReference type="EMBL" id="CTP84967.1"/>
    </source>
</evidence>
<feature type="binding site" evidence="3">
    <location>
        <position position="242"/>
    </location>
    <ligand>
        <name>NAD(+)</name>
        <dbReference type="ChEBI" id="CHEBI:57540"/>
    </ligand>
</feature>
<comment type="catalytic activity">
    <reaction evidence="3">
        <text>N(6)-succinyl-L-lysyl-[protein] + NAD(+) + H2O = 2''-O-succinyl-ADP-D-ribose + nicotinamide + L-lysyl-[protein]</text>
        <dbReference type="Rhea" id="RHEA:47668"/>
        <dbReference type="Rhea" id="RHEA-COMP:9752"/>
        <dbReference type="Rhea" id="RHEA-COMP:11877"/>
        <dbReference type="ChEBI" id="CHEBI:15377"/>
        <dbReference type="ChEBI" id="CHEBI:17154"/>
        <dbReference type="ChEBI" id="CHEBI:29969"/>
        <dbReference type="ChEBI" id="CHEBI:57540"/>
        <dbReference type="ChEBI" id="CHEBI:87830"/>
        <dbReference type="ChEBI" id="CHEBI:87832"/>
    </reaction>
</comment>
<comment type="cofactor">
    <cofactor evidence="3">
        <name>Zn(2+)</name>
        <dbReference type="ChEBI" id="CHEBI:29105"/>
    </cofactor>
    <text evidence="3">Binds 1 zinc ion per subunit.</text>
</comment>
<evidence type="ECO:0000256" key="1">
    <source>
        <dbReference type="ARBA" id="ARBA00022679"/>
    </source>
</evidence>
<feature type="binding site" evidence="3 4">
    <location>
        <position position="133"/>
    </location>
    <ligand>
        <name>Zn(2+)</name>
        <dbReference type="ChEBI" id="CHEBI:29105"/>
    </ligand>
</feature>
<feature type="binding site" evidence="3 4">
    <location>
        <position position="130"/>
    </location>
    <ligand>
        <name>Zn(2+)</name>
        <dbReference type="ChEBI" id="CHEBI:29105"/>
    </ligand>
</feature>
<dbReference type="PANTHER" id="PTHR11085:SF10">
    <property type="entry name" value="NAD-DEPENDENT PROTEIN DEACYLASE SIRTUIN-5, MITOCHONDRIAL-RELATED"/>
    <property type="match status" value="1"/>
</dbReference>
<dbReference type="InterPro" id="IPR027546">
    <property type="entry name" value="Sirtuin_class_III"/>
</dbReference>
<gene>
    <name evidence="3" type="primary">cobB</name>
    <name evidence="6" type="ORF">XTALMG727_1169</name>
</gene>
<name>A0A0K2ZJ39_9XANT</name>
<evidence type="ECO:0000259" key="5">
    <source>
        <dbReference type="PROSITE" id="PS50305"/>
    </source>
</evidence>
<feature type="binding site" evidence="3">
    <location>
        <position position="74"/>
    </location>
    <ligand>
        <name>substrate</name>
    </ligand>
</feature>
<sequence>MLSSAYTAETVAAFIQGARRVLVLTGAGMSAESGVPTFRGQDDSLWARFDPQQLATEDAWRADPALVWGWYRWRMAIVAQAQPHAGHHALVRLAGLKRTTLVTQNVDDLHQRAGSDVAAHLHGRLSALRCGDCGQAWHGLLPPIDLQAPTPRLAPPACAACGGAVRPGVVWFGEALPAADRARAERAADAADLVLVIGSSGLVYPVAGLPLRAKERGAYVVDLNPEPSGLSSRADLHWRDSAAAALPLLLQRWPAG</sequence>
<dbReference type="Pfam" id="PF02146">
    <property type="entry name" value="SIR2"/>
    <property type="match status" value="1"/>
</dbReference>
<keyword evidence="3" id="KW-0963">Cytoplasm</keyword>
<comment type="caution">
    <text evidence="3">Lacks conserved residue(s) required for the propagation of feature annotation.</text>
</comment>
<dbReference type="InterPro" id="IPR050134">
    <property type="entry name" value="NAD-dep_sirtuin_deacylases"/>
</dbReference>
<organism evidence="6 7">
    <name type="scientific">Xanthomonas graminis pv. arrhenatheri LMG 727</name>
    <dbReference type="NCBI Taxonomy" id="1195923"/>
    <lineage>
        <taxon>Bacteria</taxon>
        <taxon>Pseudomonadati</taxon>
        <taxon>Pseudomonadota</taxon>
        <taxon>Gammaproteobacteria</taxon>
        <taxon>Lysobacterales</taxon>
        <taxon>Lysobacteraceae</taxon>
        <taxon>Xanthomonas</taxon>
        <taxon>Xanthomonas translucens group</taxon>
        <taxon>Xanthomonas graminis</taxon>
    </lineage>
</organism>
<evidence type="ECO:0000256" key="4">
    <source>
        <dbReference type="PROSITE-ProRule" id="PRU00236"/>
    </source>
</evidence>
<keyword evidence="3 4" id="KW-0479">Metal-binding</keyword>
<dbReference type="GO" id="GO:0036055">
    <property type="term" value="F:protein-succinyllysine desuccinylase activity"/>
    <property type="evidence" value="ECO:0007669"/>
    <property type="project" value="UniProtKB-UniRule"/>
</dbReference>
<dbReference type="InterPro" id="IPR026591">
    <property type="entry name" value="Sirtuin_cat_small_dom_sf"/>
</dbReference>
<feature type="binding site" evidence="3">
    <location>
        <position position="71"/>
    </location>
    <ligand>
        <name>substrate</name>
    </ligand>
</feature>
<comment type="subcellular location">
    <subcellularLocation>
        <location evidence="3">Cytoplasm</location>
    </subcellularLocation>
</comment>
<keyword evidence="1" id="KW-0808">Transferase</keyword>
<dbReference type="PROSITE" id="PS50305">
    <property type="entry name" value="SIRTUIN"/>
    <property type="match status" value="1"/>
</dbReference>
<dbReference type="GO" id="GO:0008270">
    <property type="term" value="F:zinc ion binding"/>
    <property type="evidence" value="ECO:0007669"/>
    <property type="project" value="UniProtKB-UniRule"/>
</dbReference>
<protein>
    <recommendedName>
        <fullName evidence="3">NAD-dependent protein deacylase</fullName>
        <ecNumber evidence="3">2.3.1.286</ecNumber>
    </recommendedName>
    <alternativeName>
        <fullName evidence="3">Regulatory protein SIR2 homolog</fullName>
    </alternativeName>
</protein>
<dbReference type="GO" id="GO:0070403">
    <property type="term" value="F:NAD+ binding"/>
    <property type="evidence" value="ECO:0007669"/>
    <property type="project" value="UniProtKB-UniRule"/>
</dbReference>
<keyword evidence="2 3" id="KW-0520">NAD</keyword>
<reference evidence="7" key="1">
    <citation type="submission" date="2015-07" db="EMBL/GenBank/DDBJ databases">
        <authorList>
            <person name="Wibberg D."/>
        </authorList>
    </citation>
    <scope>NUCLEOTIDE SEQUENCE [LARGE SCALE GENOMIC DNA]</scope>
</reference>
<feature type="binding site" evidence="3">
    <location>
        <begin position="224"/>
        <end position="226"/>
    </location>
    <ligand>
        <name>NAD(+)</name>
        <dbReference type="ChEBI" id="CHEBI:57540"/>
    </ligand>
</feature>
<feature type="binding site" evidence="3">
    <location>
        <begin position="198"/>
        <end position="200"/>
    </location>
    <ligand>
        <name>NAD(+)</name>
        <dbReference type="ChEBI" id="CHEBI:57540"/>
    </ligand>
</feature>
<dbReference type="SUPFAM" id="SSF52467">
    <property type="entry name" value="DHS-like NAD/FAD-binding domain"/>
    <property type="match status" value="1"/>
</dbReference>
<proteinExistence type="inferred from homology"/>
<evidence type="ECO:0000256" key="3">
    <source>
        <dbReference type="HAMAP-Rule" id="MF_01121"/>
    </source>
</evidence>
<feature type="binding site" evidence="3 4">
    <location>
        <position position="161"/>
    </location>
    <ligand>
        <name>Zn(2+)</name>
        <dbReference type="ChEBI" id="CHEBI:29105"/>
    </ligand>
</feature>
<evidence type="ECO:0000313" key="7">
    <source>
        <dbReference type="Proteomes" id="UP000046187"/>
    </source>
</evidence>
<dbReference type="NCBIfam" id="NF001753">
    <property type="entry name" value="PRK00481.1-3"/>
    <property type="match status" value="1"/>
</dbReference>
<dbReference type="GO" id="GO:0036054">
    <property type="term" value="F:protein-malonyllysine demalonylase activity"/>
    <property type="evidence" value="ECO:0007669"/>
    <property type="project" value="InterPro"/>
</dbReference>
<feature type="binding site" evidence="3 4">
    <location>
        <position position="158"/>
    </location>
    <ligand>
        <name>Zn(2+)</name>
        <dbReference type="ChEBI" id="CHEBI:29105"/>
    </ligand>
</feature>
<dbReference type="PANTHER" id="PTHR11085">
    <property type="entry name" value="NAD-DEPENDENT PROTEIN DEACYLASE SIRTUIN-5, MITOCHONDRIAL-RELATED"/>
    <property type="match status" value="1"/>
</dbReference>
<feature type="domain" description="Deacetylase sirtuin-type" evidence="5">
    <location>
        <begin position="1"/>
        <end position="256"/>
    </location>
</feature>
<keyword evidence="3 4" id="KW-0862">Zinc</keyword>
<dbReference type="HAMAP" id="MF_01121">
    <property type="entry name" value="Sirtuin_ClassIII"/>
    <property type="match status" value="1"/>
</dbReference>
<dbReference type="AlphaFoldDB" id="A0A0K2ZJ39"/>
<dbReference type="Gene3D" id="3.30.1600.10">
    <property type="entry name" value="SIR2/SIRT2 'Small Domain"/>
    <property type="match status" value="1"/>
</dbReference>
<dbReference type="GO" id="GO:0017136">
    <property type="term" value="F:histone deacetylase activity, NAD-dependent"/>
    <property type="evidence" value="ECO:0007669"/>
    <property type="project" value="TreeGrafter"/>
</dbReference>
<evidence type="ECO:0000256" key="2">
    <source>
        <dbReference type="ARBA" id="ARBA00023027"/>
    </source>
</evidence>
<dbReference type="EC" id="2.3.1.286" evidence="3"/>
<dbReference type="Gene3D" id="3.40.50.1220">
    <property type="entry name" value="TPP-binding domain"/>
    <property type="match status" value="1"/>
</dbReference>
<comment type="similarity">
    <text evidence="3">Belongs to the sirtuin family. Class III subfamily.</text>
</comment>
<keyword evidence="7" id="KW-1185">Reference proteome</keyword>
<dbReference type="EMBL" id="CXOI01000017">
    <property type="protein sequence ID" value="CTP84967.1"/>
    <property type="molecule type" value="Genomic_DNA"/>
</dbReference>
<dbReference type="InterPro" id="IPR003000">
    <property type="entry name" value="Sirtuin"/>
</dbReference>
<dbReference type="GO" id="GO:0005737">
    <property type="term" value="C:cytoplasm"/>
    <property type="evidence" value="ECO:0007669"/>
    <property type="project" value="UniProtKB-SubCell"/>
</dbReference>
<dbReference type="RefSeq" id="WP_053834642.1">
    <property type="nucleotide sequence ID" value="NZ_CXOI01000017.1"/>
</dbReference>
<feature type="binding site" evidence="3">
    <location>
        <begin position="104"/>
        <end position="107"/>
    </location>
    <ligand>
        <name>NAD(+)</name>
        <dbReference type="ChEBI" id="CHEBI:57540"/>
    </ligand>
</feature>
<accession>A0A0K2ZJ39</accession>
<comment type="catalytic activity">
    <reaction evidence="3">
        <text>N(6)-acetyl-L-lysyl-[protein] + NAD(+) + H2O = 2''-O-acetyl-ADP-D-ribose + nicotinamide + L-lysyl-[protein]</text>
        <dbReference type="Rhea" id="RHEA:43636"/>
        <dbReference type="Rhea" id="RHEA-COMP:9752"/>
        <dbReference type="Rhea" id="RHEA-COMP:10731"/>
        <dbReference type="ChEBI" id="CHEBI:15377"/>
        <dbReference type="ChEBI" id="CHEBI:17154"/>
        <dbReference type="ChEBI" id="CHEBI:29969"/>
        <dbReference type="ChEBI" id="CHEBI:57540"/>
        <dbReference type="ChEBI" id="CHEBI:61930"/>
        <dbReference type="ChEBI" id="CHEBI:83767"/>
        <dbReference type="EC" id="2.3.1.286"/>
    </reaction>
</comment>